<accession>A0ABD7U177</accession>
<protein>
    <recommendedName>
        <fullName evidence="3">N-acetylmuramoyl-L-alanine amidase</fullName>
    </recommendedName>
</protein>
<evidence type="ECO:0008006" key="3">
    <source>
        <dbReference type="Google" id="ProtNLM"/>
    </source>
</evidence>
<sequence length="46" mass="5179">MRTINLIVVHCSATQGNRTFSPEENTVGTQSKLNYLKNEKGGNLWQ</sequence>
<dbReference type="RefSeq" id="WP_225719992.1">
    <property type="nucleotide sequence ID" value="NZ_CP083680.1"/>
</dbReference>
<proteinExistence type="predicted"/>
<organism evidence="1 2">
    <name type="scientific">Bacteroides thetaiotaomicron</name>
    <dbReference type="NCBI Taxonomy" id="818"/>
    <lineage>
        <taxon>Bacteria</taxon>
        <taxon>Pseudomonadati</taxon>
        <taxon>Bacteroidota</taxon>
        <taxon>Bacteroidia</taxon>
        <taxon>Bacteroidales</taxon>
        <taxon>Bacteroidaceae</taxon>
        <taxon>Bacteroides</taxon>
    </lineage>
</organism>
<gene>
    <name evidence="1" type="ORF">KQP68_16310</name>
</gene>
<evidence type="ECO:0000313" key="2">
    <source>
        <dbReference type="Proteomes" id="UP001156218"/>
    </source>
</evidence>
<dbReference type="Proteomes" id="UP001156218">
    <property type="component" value="Chromosome"/>
</dbReference>
<dbReference type="AlphaFoldDB" id="A0ABD7U177"/>
<reference evidence="1 2" key="1">
    <citation type="submission" date="2021-06" db="EMBL/GenBank/DDBJ databases">
        <title>Interrogation of the integrated mobile genetic elements in gut-associated Bacteroides with a consensus prediction approach.</title>
        <authorList>
            <person name="Campbell D.E."/>
            <person name="Leigh J.R."/>
            <person name="Kim T."/>
            <person name="England W."/>
            <person name="Whitaker R.J."/>
            <person name="Degnan P.H."/>
        </authorList>
    </citation>
    <scope>NUCLEOTIDE SEQUENCE [LARGE SCALE GENOMIC DNA]</scope>
    <source>
        <strain evidence="1 2">WAL8669</strain>
    </source>
</reference>
<evidence type="ECO:0000313" key="1">
    <source>
        <dbReference type="EMBL" id="UYU65134.1"/>
    </source>
</evidence>
<dbReference type="EMBL" id="CP083680">
    <property type="protein sequence ID" value="UYU65134.1"/>
    <property type="molecule type" value="Genomic_DNA"/>
</dbReference>
<name>A0ABD7U177_BACT4</name>